<dbReference type="InterPro" id="IPR007016">
    <property type="entry name" value="O-antigen_ligase-rel_domated"/>
</dbReference>
<dbReference type="GO" id="GO:0016020">
    <property type="term" value="C:membrane"/>
    <property type="evidence" value="ECO:0007669"/>
    <property type="project" value="UniProtKB-SubCell"/>
</dbReference>
<dbReference type="PANTHER" id="PTHR37422:SF21">
    <property type="entry name" value="EXOQ-LIKE PROTEIN"/>
    <property type="match status" value="1"/>
</dbReference>
<evidence type="ECO:0000256" key="4">
    <source>
        <dbReference type="ARBA" id="ARBA00023136"/>
    </source>
</evidence>
<organism evidence="9 10">
    <name type="scientific">Paucibacter sediminis</name>
    <dbReference type="NCBI Taxonomy" id="3019553"/>
    <lineage>
        <taxon>Bacteria</taxon>
        <taxon>Pseudomonadati</taxon>
        <taxon>Pseudomonadota</taxon>
        <taxon>Betaproteobacteria</taxon>
        <taxon>Burkholderiales</taxon>
        <taxon>Sphaerotilaceae</taxon>
        <taxon>Roseateles</taxon>
    </lineage>
</organism>
<keyword evidence="4 5" id="KW-0472">Membrane</keyword>
<feature type="transmembrane region" description="Helical" evidence="5">
    <location>
        <begin position="149"/>
        <end position="168"/>
    </location>
</feature>
<feature type="transmembrane region" description="Helical" evidence="5">
    <location>
        <begin position="180"/>
        <end position="204"/>
    </location>
</feature>
<keyword evidence="2 5" id="KW-0812">Transmembrane</keyword>
<reference evidence="9" key="1">
    <citation type="submission" date="2023-01" db="EMBL/GenBank/DDBJ databases">
        <title>Whole genome sequence of Paucibacter sp. S2-9 isolated from pond sediment.</title>
        <authorList>
            <person name="Jung J.Y."/>
        </authorList>
    </citation>
    <scope>NUCLEOTIDE SEQUENCE</scope>
    <source>
        <strain evidence="9">S2-9</strain>
    </source>
</reference>
<evidence type="ECO:0000259" key="7">
    <source>
        <dbReference type="Pfam" id="PF11846"/>
    </source>
</evidence>
<dbReference type="Pfam" id="PF15864">
    <property type="entry name" value="PglL_A"/>
    <property type="match status" value="1"/>
</dbReference>
<evidence type="ECO:0000259" key="8">
    <source>
        <dbReference type="Pfam" id="PF15864"/>
    </source>
</evidence>
<evidence type="ECO:0000256" key="2">
    <source>
        <dbReference type="ARBA" id="ARBA00022692"/>
    </source>
</evidence>
<dbReference type="PANTHER" id="PTHR37422">
    <property type="entry name" value="TEICHURONIC ACID BIOSYNTHESIS PROTEIN TUAE"/>
    <property type="match status" value="1"/>
</dbReference>
<dbReference type="InterPro" id="IPR031726">
    <property type="entry name" value="PglL_A"/>
</dbReference>
<evidence type="ECO:0000256" key="5">
    <source>
        <dbReference type="SAM" id="Phobius"/>
    </source>
</evidence>
<protein>
    <submittedName>
        <fullName evidence="9">Wzy polymerase domain-containing protein</fullName>
    </submittedName>
</protein>
<dbReference type="AlphaFoldDB" id="A0AA95SMC2"/>
<evidence type="ECO:0000259" key="6">
    <source>
        <dbReference type="Pfam" id="PF04932"/>
    </source>
</evidence>
<evidence type="ECO:0000313" key="10">
    <source>
        <dbReference type="Proteomes" id="UP001177769"/>
    </source>
</evidence>
<gene>
    <name evidence="9" type="ORF">PFX98_05865</name>
</gene>
<feature type="transmembrane region" description="Helical" evidence="5">
    <location>
        <begin position="276"/>
        <end position="293"/>
    </location>
</feature>
<keyword evidence="3 5" id="KW-1133">Transmembrane helix</keyword>
<feature type="transmembrane region" description="Helical" evidence="5">
    <location>
        <begin position="103"/>
        <end position="129"/>
    </location>
</feature>
<feature type="transmembrane region" description="Helical" evidence="5">
    <location>
        <begin position="216"/>
        <end position="236"/>
    </location>
</feature>
<accession>A0AA95SMC2</accession>
<dbReference type="EMBL" id="CP116346">
    <property type="protein sequence ID" value="WIT13133.1"/>
    <property type="molecule type" value="Genomic_DNA"/>
</dbReference>
<feature type="transmembrane region" description="Helical" evidence="5">
    <location>
        <begin position="43"/>
        <end position="63"/>
    </location>
</feature>
<dbReference type="InterPro" id="IPR021797">
    <property type="entry name" value="Wzy_C_2"/>
</dbReference>
<evidence type="ECO:0000313" key="9">
    <source>
        <dbReference type="EMBL" id="WIT13133.1"/>
    </source>
</evidence>
<comment type="subcellular location">
    <subcellularLocation>
        <location evidence="1">Membrane</location>
        <topology evidence="1">Multi-pass membrane protein</topology>
    </subcellularLocation>
</comment>
<dbReference type="Pfam" id="PF11846">
    <property type="entry name" value="Wzy_C_2"/>
    <property type="match status" value="1"/>
</dbReference>
<evidence type="ECO:0000256" key="3">
    <source>
        <dbReference type="ARBA" id="ARBA00022989"/>
    </source>
</evidence>
<name>A0AA95SMC2_9BURK</name>
<sequence length="553" mass="59372">MISYSLPPSSGVLNQAAAMMAWAALAIALCATLRKRDVWSTAAVPTLLALAVLSIGIIGSAAWNQLPQPLALMSIGAVLATAALFMVGLACREAGYAESLISMLAAGLVTLGSMLALVCVIQVLAPQWADGDWIARTSLPGRAIGNMRQPNHVAVLLCWSFVSALWLGATQRLSKPLVMALLVTFGFAIVLTASRTGLVGLLLLSVWGGVDKKLPVFIRRALVFTPVLLAGAWFLAGALTQGGDQAVGAAQRMTEGGGSPARMAIWSDAIELIRRYPLLGVGWGEFNLAWTLSPFTRRSPVAFDHTHNLPLQLIVELGLPMGLGVLLLLIWGMRLLARSLRAAQGAEAVALRCAAMMLALVGLHSLLEFPLWYMYFLLPTALLWGLCSGRPTSPRPAPAEAQILPCSTLQLSCALVLTAGLVMLLDYSRVTVLYDELPAADMQFERAQQAWLFGTAADYAYATHFPASAQTLPAARRAAHLVVDARLLIAWAEALEAAGDIDRARYLVARLREFQAPEAKEWLRRCEAPKDSEKGAIGLCDGSSKTFTYRDFL</sequence>
<dbReference type="RefSeq" id="WP_285234243.1">
    <property type="nucleotide sequence ID" value="NZ_CP116346.1"/>
</dbReference>
<feature type="transmembrane region" description="Helical" evidence="5">
    <location>
        <begin position="349"/>
        <end position="367"/>
    </location>
</feature>
<dbReference type="InterPro" id="IPR051533">
    <property type="entry name" value="WaaL-like"/>
</dbReference>
<feature type="domain" description="O-antigen ligase-related" evidence="6">
    <location>
        <begin position="181"/>
        <end position="321"/>
    </location>
</feature>
<feature type="transmembrane region" description="Helical" evidence="5">
    <location>
        <begin position="313"/>
        <end position="337"/>
    </location>
</feature>
<feature type="domain" description="Virulence factor membrane-bound polymerase C-terminal" evidence="7">
    <location>
        <begin position="357"/>
        <end position="514"/>
    </location>
</feature>
<dbReference type="KEGG" id="pais:PFX98_05865"/>
<feature type="transmembrane region" description="Helical" evidence="5">
    <location>
        <begin position="12"/>
        <end position="31"/>
    </location>
</feature>
<feature type="domain" description="Protein glycosylation ligase" evidence="8">
    <location>
        <begin position="143"/>
        <end position="167"/>
    </location>
</feature>
<dbReference type="Pfam" id="PF04932">
    <property type="entry name" value="Wzy_C"/>
    <property type="match status" value="1"/>
</dbReference>
<feature type="transmembrane region" description="Helical" evidence="5">
    <location>
        <begin position="69"/>
        <end position="91"/>
    </location>
</feature>
<proteinExistence type="predicted"/>
<evidence type="ECO:0000256" key="1">
    <source>
        <dbReference type="ARBA" id="ARBA00004141"/>
    </source>
</evidence>
<keyword evidence="10" id="KW-1185">Reference proteome</keyword>
<dbReference type="Proteomes" id="UP001177769">
    <property type="component" value="Chromosome"/>
</dbReference>